<evidence type="ECO:0000313" key="2">
    <source>
        <dbReference type="Proteomes" id="UP001217918"/>
    </source>
</evidence>
<keyword evidence="2" id="KW-1185">Reference proteome</keyword>
<organism evidence="1 2">
    <name type="scientific">Phyllachora maydis</name>
    <dbReference type="NCBI Taxonomy" id="1825666"/>
    <lineage>
        <taxon>Eukaryota</taxon>
        <taxon>Fungi</taxon>
        <taxon>Dikarya</taxon>
        <taxon>Ascomycota</taxon>
        <taxon>Pezizomycotina</taxon>
        <taxon>Sordariomycetes</taxon>
        <taxon>Sordariomycetidae</taxon>
        <taxon>Phyllachorales</taxon>
        <taxon>Phyllachoraceae</taxon>
        <taxon>Phyllachora</taxon>
    </lineage>
</organism>
<dbReference type="Proteomes" id="UP001217918">
    <property type="component" value="Unassembled WGS sequence"/>
</dbReference>
<dbReference type="AlphaFoldDB" id="A0AAD9HXB6"/>
<reference evidence="1" key="1">
    <citation type="journal article" date="2023" name="Mol. Plant Microbe Interact.">
        <title>Elucidating the Obligate Nature and Biological Capacity of an Invasive Fungal Corn Pathogen.</title>
        <authorList>
            <person name="MacCready J.S."/>
            <person name="Roggenkamp E.M."/>
            <person name="Gdanetz K."/>
            <person name="Chilvers M.I."/>
        </authorList>
    </citation>
    <scope>NUCLEOTIDE SEQUENCE</scope>
    <source>
        <strain evidence="1">PM02</strain>
    </source>
</reference>
<gene>
    <name evidence="1" type="ORF">P8C59_000896</name>
</gene>
<comment type="caution">
    <text evidence="1">The sequence shown here is derived from an EMBL/GenBank/DDBJ whole genome shotgun (WGS) entry which is preliminary data.</text>
</comment>
<evidence type="ECO:0000313" key="1">
    <source>
        <dbReference type="EMBL" id="KAK2067136.1"/>
    </source>
</evidence>
<protein>
    <submittedName>
        <fullName evidence="1">Uncharacterized protein</fullName>
    </submittedName>
</protein>
<dbReference type="EMBL" id="JAQQPM010000001">
    <property type="protein sequence ID" value="KAK2067136.1"/>
    <property type="molecule type" value="Genomic_DNA"/>
</dbReference>
<sequence length="94" mass="10354">MQPKSVDSYTDADSTPLNSKGLIVYIYVLLKQATTLWYKEEVEEEAAYKAEIAIYKAHLSKHAKHALPILLAIKKAALAAIYANTGNSNGKFVV</sequence>
<accession>A0AAD9HXB6</accession>
<name>A0AAD9HXB6_9PEZI</name>
<proteinExistence type="predicted"/>